<evidence type="ECO:0000313" key="1">
    <source>
        <dbReference type="EMBL" id="GAA4846196.1"/>
    </source>
</evidence>
<keyword evidence="1" id="KW-0012">Acyltransferase</keyword>
<dbReference type="InterPro" id="IPR042099">
    <property type="entry name" value="ANL_N_sf"/>
</dbReference>
<organism evidence="1 2">
    <name type="scientific">Algivirga pacifica</name>
    <dbReference type="NCBI Taxonomy" id="1162670"/>
    <lineage>
        <taxon>Bacteria</taxon>
        <taxon>Pseudomonadati</taxon>
        <taxon>Bacteroidota</taxon>
        <taxon>Cytophagia</taxon>
        <taxon>Cytophagales</taxon>
        <taxon>Flammeovirgaceae</taxon>
        <taxon>Algivirga</taxon>
    </lineage>
</organism>
<keyword evidence="2" id="KW-1185">Reference proteome</keyword>
<proteinExistence type="predicted"/>
<comment type="caution">
    <text evidence="1">The sequence shown here is derived from an EMBL/GenBank/DDBJ whole genome shotgun (WGS) entry which is preliminary data.</text>
</comment>
<dbReference type="GO" id="GO:0016746">
    <property type="term" value="F:acyltransferase activity"/>
    <property type="evidence" value="ECO:0007669"/>
    <property type="project" value="UniProtKB-KW"/>
</dbReference>
<name>A0ABP9DI74_9BACT</name>
<keyword evidence="1" id="KW-0808">Transferase</keyword>
<dbReference type="Proteomes" id="UP001500298">
    <property type="component" value="Unassembled WGS sequence"/>
</dbReference>
<reference evidence="2" key="1">
    <citation type="journal article" date="2019" name="Int. J. Syst. Evol. Microbiol.">
        <title>The Global Catalogue of Microorganisms (GCM) 10K type strain sequencing project: providing services to taxonomists for standard genome sequencing and annotation.</title>
        <authorList>
            <consortium name="The Broad Institute Genomics Platform"/>
            <consortium name="The Broad Institute Genome Sequencing Center for Infectious Disease"/>
            <person name="Wu L."/>
            <person name="Ma J."/>
        </authorList>
    </citation>
    <scope>NUCLEOTIDE SEQUENCE [LARGE SCALE GENOMIC DNA]</scope>
    <source>
        <strain evidence="2">JCM 18326</strain>
    </source>
</reference>
<dbReference type="Gene3D" id="3.40.50.12780">
    <property type="entry name" value="N-terminal domain of ligase-like"/>
    <property type="match status" value="1"/>
</dbReference>
<evidence type="ECO:0000313" key="2">
    <source>
        <dbReference type="Proteomes" id="UP001500298"/>
    </source>
</evidence>
<gene>
    <name evidence="1" type="ORF">GCM10023331_33680</name>
</gene>
<protein>
    <submittedName>
        <fullName evidence="1">Acyltransferase</fullName>
    </submittedName>
</protein>
<sequence length="336" mass="38308">MNNINMEFAQSVKDTLLSGQSFDFESLALEVFRYQAKQNPIYKEYLSYLKKSPSSIRRIEEIPFLPIDFFKGHQILCKGCKPQVIFQSSGTTGTERSKHFVCDPYFYQELSKKTFESFYGPIQDLHILALLPNYLEKGDSSLVFMVDHFIKAAQAPSGFFLDEINKLILLLQELKNEGKKVLLIGVTFALLDLAEHYSIDLSGITIMETGGMKGRRKEMLRSEVHQILQYSFNSNVIHSEYGMTELLSQAYSQEKEIFTGPNSLRILFREINDPFSIEQQKRNGGMNIVDLANIDSCSFIETKDIGGKGVNQYDFKVLGRFDNSDVRGCNLLVQTT</sequence>
<dbReference type="EMBL" id="BAABJX010000053">
    <property type="protein sequence ID" value="GAA4846196.1"/>
    <property type="molecule type" value="Genomic_DNA"/>
</dbReference>
<accession>A0ABP9DI74</accession>